<dbReference type="EMBL" id="JFYZ01000015">
    <property type="protein sequence ID" value="EZP80775.1"/>
    <property type="molecule type" value="Genomic_DNA"/>
</dbReference>
<dbReference type="InterPro" id="IPR014710">
    <property type="entry name" value="RmlC-like_jellyroll"/>
</dbReference>
<sequence>MTARDLRTYPVHLGLGAKVADQPAFTGMDWYAAYGERTAADGKEGRLVSMYDFSTSWDSWEMHPEGDELVACLSGEMTLIQEYPDGRLHSETLQAGQYIVNPAGVWHTADVSQPVSALFVTAGMGTQGRPR</sequence>
<dbReference type="eggNOG" id="COG1917">
    <property type="taxonomic scope" value="Bacteria"/>
</dbReference>
<dbReference type="AlphaFoldDB" id="A0A031JV14"/>
<dbReference type="RefSeq" id="WP_036526888.1">
    <property type="nucleotide sequence ID" value="NZ_JFYZ01000015.1"/>
</dbReference>
<dbReference type="InterPro" id="IPR011051">
    <property type="entry name" value="RmlC_Cupin_sf"/>
</dbReference>
<organism evidence="1 2">
    <name type="scientific">Novosphingobium resinovorum</name>
    <dbReference type="NCBI Taxonomy" id="158500"/>
    <lineage>
        <taxon>Bacteria</taxon>
        <taxon>Pseudomonadati</taxon>
        <taxon>Pseudomonadota</taxon>
        <taxon>Alphaproteobacteria</taxon>
        <taxon>Sphingomonadales</taxon>
        <taxon>Sphingomonadaceae</taxon>
        <taxon>Novosphingobium</taxon>
    </lineage>
</organism>
<dbReference type="Proteomes" id="UP000024329">
    <property type="component" value="Unassembled WGS sequence"/>
</dbReference>
<reference evidence="1 2" key="1">
    <citation type="submission" date="2014-03" db="EMBL/GenBank/DDBJ databases">
        <title>Whole genome sequence of Novosphingobium resinovorum KF1.</title>
        <authorList>
            <person name="Gan H.M."/>
            <person name="Gan H.Y."/>
            <person name="Chew T.H."/>
            <person name="Savka M.A."/>
        </authorList>
    </citation>
    <scope>NUCLEOTIDE SEQUENCE [LARGE SCALE GENOMIC DNA]</scope>
    <source>
        <strain evidence="1 2">KF1</strain>
    </source>
</reference>
<accession>A0A031JV14</accession>
<proteinExistence type="predicted"/>
<dbReference type="Gene3D" id="2.60.120.10">
    <property type="entry name" value="Jelly Rolls"/>
    <property type="match status" value="1"/>
</dbReference>
<comment type="caution">
    <text evidence="1">The sequence shown here is derived from an EMBL/GenBank/DDBJ whole genome shotgun (WGS) entry which is preliminary data.</text>
</comment>
<evidence type="ECO:0000313" key="2">
    <source>
        <dbReference type="Proteomes" id="UP000024329"/>
    </source>
</evidence>
<dbReference type="STRING" id="158500.BES08_11450"/>
<evidence type="ECO:0000313" key="1">
    <source>
        <dbReference type="EMBL" id="EZP80775.1"/>
    </source>
</evidence>
<name>A0A031JV14_9SPHN</name>
<gene>
    <name evidence="1" type="ORF">BV97_03194</name>
</gene>
<dbReference type="PATRIC" id="fig|158500.4.peg.3258"/>
<dbReference type="SUPFAM" id="SSF51182">
    <property type="entry name" value="RmlC-like cupins"/>
    <property type="match status" value="1"/>
</dbReference>
<protein>
    <submittedName>
        <fullName evidence="1">Cupin domain-containing protein</fullName>
    </submittedName>
</protein>